<dbReference type="OrthoDB" id="8596416at2"/>
<sequence>MYEQKNKSEKYLKQKDMNQSVEFAGHQPKVMAERKTPFGTLNHTGGIIQRVAESEFNQDPSAFMEKNQVLVNFGNGIIESYDLNKADIDKIAERQKKVQQDIRSKNPSAGADLTSKKTIRTKANEYLVSLYSEAMKHTKINMFTLARRKIGLFGSREQYIVTPFLEAIPPALSDDAQITGPDGETKIPLKDAIKAAHRKKSQPYDSVIKAALIPYESNPDHVSAETKVDIPSGDEASDIKVAFTAGMNGCSIAVKKKSDTELSVWHYPSPGSHEAQWEEFQSDNNIIDTYDWDEYNQEPEASKSPTEHITTTVLVRDQEGQWNIKSQQNRGPVGGGDSALQVGYIHGRKLKV</sequence>
<accession>A0A1M7YYU9</accession>
<dbReference type="STRING" id="1117707.VQ7734_03502"/>
<dbReference type="RefSeq" id="WP_073584952.1">
    <property type="nucleotide sequence ID" value="NZ_AP024898.1"/>
</dbReference>
<keyword evidence="2" id="KW-1185">Reference proteome</keyword>
<name>A0A1M7YYU9_9VIBR</name>
<dbReference type="EMBL" id="FRFG01000047">
    <property type="protein sequence ID" value="SHO57732.1"/>
    <property type="molecule type" value="Genomic_DNA"/>
</dbReference>
<protein>
    <submittedName>
        <fullName evidence="1">Uncharacterized protein</fullName>
    </submittedName>
</protein>
<reference evidence="2" key="1">
    <citation type="submission" date="2016-12" db="EMBL/GenBank/DDBJ databases">
        <authorList>
            <person name="Rodrigo-Torres L."/>
            <person name="Arahal R.D."/>
            <person name="Lucena T."/>
        </authorList>
    </citation>
    <scope>NUCLEOTIDE SEQUENCE [LARGE SCALE GENOMIC DNA]</scope>
</reference>
<organism evidence="1 2">
    <name type="scientific">Vibrio quintilis</name>
    <dbReference type="NCBI Taxonomy" id="1117707"/>
    <lineage>
        <taxon>Bacteria</taxon>
        <taxon>Pseudomonadati</taxon>
        <taxon>Pseudomonadota</taxon>
        <taxon>Gammaproteobacteria</taxon>
        <taxon>Vibrionales</taxon>
        <taxon>Vibrionaceae</taxon>
        <taxon>Vibrio</taxon>
    </lineage>
</organism>
<evidence type="ECO:0000313" key="1">
    <source>
        <dbReference type="EMBL" id="SHO57732.1"/>
    </source>
</evidence>
<dbReference type="Proteomes" id="UP000184600">
    <property type="component" value="Unassembled WGS sequence"/>
</dbReference>
<evidence type="ECO:0000313" key="2">
    <source>
        <dbReference type="Proteomes" id="UP000184600"/>
    </source>
</evidence>
<proteinExistence type="predicted"/>
<dbReference type="AlphaFoldDB" id="A0A1M7YYU9"/>
<gene>
    <name evidence="1" type="ORF">VQ7734_03502</name>
</gene>